<dbReference type="EMBL" id="ACBZ01000101">
    <property type="protein sequence ID" value="EEG49157.1"/>
    <property type="molecule type" value="Genomic_DNA"/>
</dbReference>
<accession>C0CM87</accession>
<sequence>MAAPGVSTLGVLFGYGVETVAGTKPEKFTLLTRINQIGGISIDVETIDASALEDKVEKTVAGRGSTGGTFTVTVNVTDETLEEWEALIEAYKTGKTGGKSTWFETFIPTLQKAFYVVAEPPTTIPQPEFDQNGLLAVEMTLTINDYKGPDTPIKPTAGES</sequence>
<dbReference type="GeneID" id="86822298"/>
<evidence type="ECO:0000313" key="2">
    <source>
        <dbReference type="Proteomes" id="UP000003100"/>
    </source>
</evidence>
<organism evidence="1 2">
    <name type="scientific">Blautia hydrogenotrophica (strain DSM 10507 / JCM 14656 / S5a33)</name>
    <name type="common">Ruminococcus hydrogenotrophicus</name>
    <dbReference type="NCBI Taxonomy" id="476272"/>
    <lineage>
        <taxon>Bacteria</taxon>
        <taxon>Bacillati</taxon>
        <taxon>Bacillota</taxon>
        <taxon>Clostridia</taxon>
        <taxon>Lachnospirales</taxon>
        <taxon>Lachnospiraceae</taxon>
        <taxon>Blautia</taxon>
    </lineage>
</organism>
<dbReference type="eggNOG" id="ENOG502ZBEE">
    <property type="taxonomic scope" value="Bacteria"/>
</dbReference>
<dbReference type="HOGENOM" id="CLU_137252_0_0_9"/>
<comment type="caution">
    <text evidence="1">The sequence shown here is derived from an EMBL/GenBank/DDBJ whole genome shotgun (WGS) entry which is preliminary data.</text>
</comment>
<gene>
    <name evidence="1" type="ORF">RUMHYD_01968</name>
</gene>
<dbReference type="Proteomes" id="UP000003100">
    <property type="component" value="Unassembled WGS sequence"/>
</dbReference>
<evidence type="ECO:0008006" key="3">
    <source>
        <dbReference type="Google" id="ProtNLM"/>
    </source>
</evidence>
<dbReference type="RefSeq" id="WP_005948898.1">
    <property type="nucleotide sequence ID" value="NZ_CP136423.1"/>
</dbReference>
<evidence type="ECO:0000313" key="1">
    <source>
        <dbReference type="EMBL" id="EEG49157.1"/>
    </source>
</evidence>
<reference evidence="1 2" key="1">
    <citation type="submission" date="2009-01" db="EMBL/GenBank/DDBJ databases">
        <authorList>
            <person name="Fulton L."/>
            <person name="Clifton S."/>
            <person name="Fulton B."/>
            <person name="Xu J."/>
            <person name="Minx P."/>
            <person name="Pepin K.H."/>
            <person name="Johnson M."/>
            <person name="Bhonagiri V."/>
            <person name="Nash W.E."/>
            <person name="Mardis E.R."/>
            <person name="Wilson R.K."/>
        </authorList>
    </citation>
    <scope>NUCLEOTIDE SEQUENCE [LARGE SCALE GENOMIC DNA]</scope>
    <source>
        <strain evidence="2">DSM 10507 / JCM 14656 / S5a33</strain>
    </source>
</reference>
<protein>
    <recommendedName>
        <fullName evidence="3">Phage major tail protein, TP901-1 family</fullName>
    </recommendedName>
</protein>
<reference evidence="1 2" key="2">
    <citation type="submission" date="2009-02" db="EMBL/GenBank/DDBJ databases">
        <title>Draft genome sequence of Blautia hydrogenotrophica DSM 10507 (Ruminococcus hydrogenotrophicus DSM 10507).</title>
        <authorList>
            <person name="Sudarsanam P."/>
            <person name="Ley R."/>
            <person name="Guruge J."/>
            <person name="Turnbaugh P.J."/>
            <person name="Mahowald M."/>
            <person name="Liep D."/>
            <person name="Gordon J."/>
        </authorList>
    </citation>
    <scope>NUCLEOTIDE SEQUENCE [LARGE SCALE GENOMIC DNA]</scope>
    <source>
        <strain evidence="2">DSM 10507 / JCM 14656 / S5a33</strain>
    </source>
</reference>
<dbReference type="AlphaFoldDB" id="C0CM87"/>
<proteinExistence type="predicted"/>
<name>C0CM87_BLAHS</name>
<keyword evidence="2" id="KW-1185">Reference proteome</keyword>
<dbReference type="PATRIC" id="fig|476272.21.peg.2008"/>